<reference evidence="2" key="1">
    <citation type="journal article" date="2023" name="G3 (Bethesda)">
        <title>A reference genome for the long-term kleptoplast-retaining sea slug Elysia crispata morphotype clarki.</title>
        <authorList>
            <person name="Eastman K.E."/>
            <person name="Pendleton A.L."/>
            <person name="Shaikh M.A."/>
            <person name="Suttiyut T."/>
            <person name="Ogas R."/>
            <person name="Tomko P."/>
            <person name="Gavelis G."/>
            <person name="Widhalm J.R."/>
            <person name="Wisecaver J.H."/>
        </authorList>
    </citation>
    <scope>NUCLEOTIDE SEQUENCE</scope>
    <source>
        <strain evidence="2">ECLA1</strain>
    </source>
</reference>
<feature type="region of interest" description="Disordered" evidence="1">
    <location>
        <begin position="1"/>
        <end position="37"/>
    </location>
</feature>
<organism evidence="2 3">
    <name type="scientific">Elysia crispata</name>
    <name type="common">lettuce slug</name>
    <dbReference type="NCBI Taxonomy" id="231223"/>
    <lineage>
        <taxon>Eukaryota</taxon>
        <taxon>Metazoa</taxon>
        <taxon>Spiralia</taxon>
        <taxon>Lophotrochozoa</taxon>
        <taxon>Mollusca</taxon>
        <taxon>Gastropoda</taxon>
        <taxon>Heterobranchia</taxon>
        <taxon>Euthyneura</taxon>
        <taxon>Panpulmonata</taxon>
        <taxon>Sacoglossa</taxon>
        <taxon>Placobranchoidea</taxon>
        <taxon>Plakobranchidae</taxon>
        <taxon>Elysia</taxon>
    </lineage>
</organism>
<dbReference type="Proteomes" id="UP001283361">
    <property type="component" value="Unassembled WGS sequence"/>
</dbReference>
<protein>
    <submittedName>
        <fullName evidence="2">Uncharacterized protein</fullName>
    </submittedName>
</protein>
<proteinExistence type="predicted"/>
<evidence type="ECO:0000313" key="2">
    <source>
        <dbReference type="EMBL" id="KAK3702175.1"/>
    </source>
</evidence>
<dbReference type="AlphaFoldDB" id="A0AAE0XPQ0"/>
<accession>A0AAE0XPQ0</accession>
<evidence type="ECO:0000256" key="1">
    <source>
        <dbReference type="SAM" id="MobiDB-lite"/>
    </source>
</evidence>
<sequence length="146" mass="16238">MMRLRRSDRPDPKKDTIVEHGMAGGGEAAGIQKQEGMHTRTGKEHVDNTATQSQMIKVLGFWNLPAIKICLATTRYPGDGYGTAWRGCHSFKKGNIHLCQNYRTISLVSHLSKVMFKIVLNREKPQAEVIIAEEQAGFKIGPSTTD</sequence>
<evidence type="ECO:0000313" key="3">
    <source>
        <dbReference type="Proteomes" id="UP001283361"/>
    </source>
</evidence>
<keyword evidence="3" id="KW-1185">Reference proteome</keyword>
<name>A0AAE0XPQ0_9GAST</name>
<gene>
    <name evidence="2" type="ORF">RRG08_066565</name>
</gene>
<dbReference type="EMBL" id="JAWDGP010007862">
    <property type="protein sequence ID" value="KAK3702175.1"/>
    <property type="molecule type" value="Genomic_DNA"/>
</dbReference>
<comment type="caution">
    <text evidence="2">The sequence shown here is derived from an EMBL/GenBank/DDBJ whole genome shotgun (WGS) entry which is preliminary data.</text>
</comment>
<feature type="compositionally biased region" description="Basic and acidic residues" evidence="1">
    <location>
        <begin position="1"/>
        <end position="18"/>
    </location>
</feature>